<organism evidence="3 4">
    <name type="scientific">Hymenobacter glacieicola</name>
    <dbReference type="NCBI Taxonomy" id="1562124"/>
    <lineage>
        <taxon>Bacteria</taxon>
        <taxon>Pseudomonadati</taxon>
        <taxon>Bacteroidota</taxon>
        <taxon>Cytophagia</taxon>
        <taxon>Cytophagales</taxon>
        <taxon>Hymenobacteraceae</taxon>
        <taxon>Hymenobacter</taxon>
    </lineage>
</organism>
<dbReference type="Proteomes" id="UP000601361">
    <property type="component" value="Unassembled WGS sequence"/>
</dbReference>
<feature type="modified residue" description="4-aspartylphosphate" evidence="1">
    <location>
        <position position="64"/>
    </location>
</feature>
<keyword evidence="4" id="KW-1185">Reference proteome</keyword>
<dbReference type="PANTHER" id="PTHR44520:SF2">
    <property type="entry name" value="RESPONSE REGULATOR RCP1"/>
    <property type="match status" value="1"/>
</dbReference>
<feature type="domain" description="Response regulatory" evidence="2">
    <location>
        <begin position="6"/>
        <end position="133"/>
    </location>
</feature>
<reference evidence="4" key="1">
    <citation type="journal article" date="2019" name="Int. J. Syst. Evol. Microbiol.">
        <title>The Global Catalogue of Microorganisms (GCM) 10K type strain sequencing project: providing services to taxonomists for standard genome sequencing and annotation.</title>
        <authorList>
            <consortium name="The Broad Institute Genomics Platform"/>
            <consortium name="The Broad Institute Genome Sequencing Center for Infectious Disease"/>
            <person name="Wu L."/>
            <person name="Ma J."/>
        </authorList>
    </citation>
    <scope>NUCLEOTIDE SEQUENCE [LARGE SCALE GENOMIC DNA]</scope>
    <source>
        <strain evidence="4">CGMCC 1.12990</strain>
    </source>
</reference>
<evidence type="ECO:0000256" key="1">
    <source>
        <dbReference type="PROSITE-ProRule" id="PRU00169"/>
    </source>
</evidence>
<dbReference type="PANTHER" id="PTHR44520">
    <property type="entry name" value="RESPONSE REGULATOR RCP1-RELATED"/>
    <property type="match status" value="1"/>
</dbReference>
<proteinExistence type="predicted"/>
<evidence type="ECO:0000313" key="4">
    <source>
        <dbReference type="Proteomes" id="UP000601361"/>
    </source>
</evidence>
<comment type="caution">
    <text evidence="3">The sequence shown here is derived from an EMBL/GenBank/DDBJ whole genome shotgun (WGS) entry which is preliminary data.</text>
</comment>
<keyword evidence="1" id="KW-0597">Phosphoprotein</keyword>
<dbReference type="PROSITE" id="PS50110">
    <property type="entry name" value="RESPONSE_REGULATORY"/>
    <property type="match status" value="1"/>
</dbReference>
<dbReference type="Pfam" id="PF00072">
    <property type="entry name" value="Response_reg"/>
    <property type="match status" value="1"/>
</dbReference>
<evidence type="ECO:0000259" key="2">
    <source>
        <dbReference type="PROSITE" id="PS50110"/>
    </source>
</evidence>
<accession>A0ABQ1WE63</accession>
<evidence type="ECO:0000313" key="3">
    <source>
        <dbReference type="EMBL" id="GGG27982.1"/>
    </source>
</evidence>
<dbReference type="SUPFAM" id="SSF52172">
    <property type="entry name" value="CheY-like"/>
    <property type="match status" value="1"/>
</dbReference>
<dbReference type="RefSeq" id="WP_188555865.1">
    <property type="nucleotide sequence ID" value="NZ_BMGS01000001.1"/>
</dbReference>
<sequence>MNRLASVLLVDDDATTNFLNELLLKKLNVADKLLVALNGKEALELLQHHCQNATPSCPVLIFLDINMPVMGGFEFLDAYQQLTWMQHRQVIIVLLTTSLHSRDVAQAKSLPVAGYISKPLNQEKVTAILQEHFPQARPQA</sequence>
<dbReference type="SMART" id="SM00448">
    <property type="entry name" value="REC"/>
    <property type="match status" value="1"/>
</dbReference>
<dbReference type="Gene3D" id="3.40.50.2300">
    <property type="match status" value="1"/>
</dbReference>
<dbReference type="InterPro" id="IPR052893">
    <property type="entry name" value="TCS_response_regulator"/>
</dbReference>
<dbReference type="InterPro" id="IPR001789">
    <property type="entry name" value="Sig_transdc_resp-reg_receiver"/>
</dbReference>
<name>A0ABQ1WE63_9BACT</name>
<protein>
    <submittedName>
        <fullName evidence="3">Response regulator</fullName>
    </submittedName>
</protein>
<dbReference type="InterPro" id="IPR011006">
    <property type="entry name" value="CheY-like_superfamily"/>
</dbReference>
<dbReference type="EMBL" id="BMGS01000001">
    <property type="protein sequence ID" value="GGG27982.1"/>
    <property type="molecule type" value="Genomic_DNA"/>
</dbReference>
<gene>
    <name evidence="3" type="ORF">GCM10011378_01010</name>
</gene>